<sequence>MEAEENFSSIQEGAPQLELTANILEAERRSSQILVGKIITEKVIKRMTVLMITRRIWFTQESVSVEQLNPNIFLFAFRTKADQDRVWFRSPWTINGVHLCLKEWNPHMALRDFDFSYSTFWVQIHGLPLQFMYKDNAIKIGSLFEEVIRCEDSLRKSILGSKYISI</sequence>
<dbReference type="PANTHER" id="PTHR31286">
    <property type="entry name" value="GLYCINE-RICH CELL WALL STRUCTURAL PROTEIN 1.8-LIKE"/>
    <property type="match status" value="1"/>
</dbReference>
<organism evidence="2 3">
    <name type="scientific">Ziziphus jujuba var. spinosa</name>
    <dbReference type="NCBI Taxonomy" id="714518"/>
    <lineage>
        <taxon>Eukaryota</taxon>
        <taxon>Viridiplantae</taxon>
        <taxon>Streptophyta</taxon>
        <taxon>Embryophyta</taxon>
        <taxon>Tracheophyta</taxon>
        <taxon>Spermatophyta</taxon>
        <taxon>Magnoliopsida</taxon>
        <taxon>eudicotyledons</taxon>
        <taxon>Gunneridae</taxon>
        <taxon>Pentapetalae</taxon>
        <taxon>rosids</taxon>
        <taxon>fabids</taxon>
        <taxon>Rosales</taxon>
        <taxon>Rhamnaceae</taxon>
        <taxon>Paliureae</taxon>
        <taxon>Ziziphus</taxon>
    </lineage>
</organism>
<accession>A0A978U8L0</accession>
<comment type="caution">
    <text evidence="2">The sequence shown here is derived from an EMBL/GenBank/DDBJ whole genome shotgun (WGS) entry which is preliminary data.</text>
</comment>
<reference evidence="2" key="1">
    <citation type="journal article" date="2021" name="Front. Plant Sci.">
        <title>Chromosome-Scale Genome Assembly for Chinese Sour Jujube and Insights Into Its Genome Evolution and Domestication Signature.</title>
        <authorList>
            <person name="Shen L.-Y."/>
            <person name="Luo H."/>
            <person name="Wang X.-L."/>
            <person name="Wang X.-M."/>
            <person name="Qiu X.-J."/>
            <person name="Liu H."/>
            <person name="Zhou S.-S."/>
            <person name="Jia K.-H."/>
            <person name="Nie S."/>
            <person name="Bao Y.-T."/>
            <person name="Zhang R.-G."/>
            <person name="Yun Q.-Z."/>
            <person name="Chai Y.-H."/>
            <person name="Lu J.-Y."/>
            <person name="Li Y."/>
            <person name="Zhao S.-W."/>
            <person name="Mao J.-F."/>
            <person name="Jia S.-G."/>
            <person name="Mao Y.-M."/>
        </authorList>
    </citation>
    <scope>NUCLEOTIDE SEQUENCE</scope>
    <source>
        <strain evidence="2">AT0</strain>
        <tissue evidence="2">Leaf</tissue>
    </source>
</reference>
<protein>
    <recommendedName>
        <fullName evidence="1">DUF4283 domain-containing protein</fullName>
    </recommendedName>
</protein>
<evidence type="ECO:0000313" key="2">
    <source>
        <dbReference type="EMBL" id="KAH7510799.1"/>
    </source>
</evidence>
<feature type="domain" description="DUF4283" evidence="1">
    <location>
        <begin position="31"/>
        <end position="108"/>
    </location>
</feature>
<evidence type="ECO:0000313" key="3">
    <source>
        <dbReference type="Proteomes" id="UP000813462"/>
    </source>
</evidence>
<dbReference type="EMBL" id="JAEACU010000337">
    <property type="protein sequence ID" value="KAH7510799.1"/>
    <property type="molecule type" value="Genomic_DNA"/>
</dbReference>
<dbReference type="InterPro" id="IPR025558">
    <property type="entry name" value="DUF4283"/>
</dbReference>
<name>A0A978U8L0_ZIZJJ</name>
<dbReference type="PANTHER" id="PTHR31286:SF178">
    <property type="entry name" value="DUF4283 DOMAIN-CONTAINING PROTEIN"/>
    <property type="match status" value="1"/>
</dbReference>
<gene>
    <name evidence="2" type="ORF">FEM48_ZijujUnG0086600</name>
</gene>
<dbReference type="Proteomes" id="UP000813462">
    <property type="component" value="Unassembled WGS sequence"/>
</dbReference>
<dbReference type="InterPro" id="IPR040256">
    <property type="entry name" value="At4g02000-like"/>
</dbReference>
<evidence type="ECO:0000259" key="1">
    <source>
        <dbReference type="Pfam" id="PF14111"/>
    </source>
</evidence>
<dbReference type="AlphaFoldDB" id="A0A978U8L0"/>
<dbReference type="Pfam" id="PF14111">
    <property type="entry name" value="DUF4283"/>
    <property type="match status" value="1"/>
</dbReference>
<proteinExistence type="predicted"/>